<dbReference type="InterPro" id="IPR018062">
    <property type="entry name" value="HTH_AraC-typ_CS"/>
</dbReference>
<dbReference type="EMBL" id="JBGBPY010000001">
    <property type="protein sequence ID" value="MEY2184265.1"/>
    <property type="molecule type" value="Genomic_DNA"/>
</dbReference>
<dbReference type="Proteomes" id="UP001562159">
    <property type="component" value="Unassembled WGS sequence"/>
</dbReference>
<feature type="domain" description="HTH araC/xylS-type" evidence="4">
    <location>
        <begin position="200"/>
        <end position="298"/>
    </location>
</feature>
<proteinExistence type="predicted"/>
<keyword evidence="2" id="KW-0238">DNA-binding</keyword>
<evidence type="ECO:0000313" key="6">
    <source>
        <dbReference type="Proteomes" id="UP001562159"/>
    </source>
</evidence>
<keyword evidence="1" id="KW-0805">Transcription regulation</keyword>
<dbReference type="PROSITE" id="PS01124">
    <property type="entry name" value="HTH_ARAC_FAMILY_2"/>
    <property type="match status" value="1"/>
</dbReference>
<dbReference type="InterPro" id="IPR050204">
    <property type="entry name" value="AraC_XylS_family_regulators"/>
</dbReference>
<organism evidence="5 6">
    <name type="scientific">Rhodanobacter humi</name>
    <dbReference type="NCBI Taxonomy" id="1888173"/>
    <lineage>
        <taxon>Bacteria</taxon>
        <taxon>Pseudomonadati</taxon>
        <taxon>Pseudomonadota</taxon>
        <taxon>Gammaproteobacteria</taxon>
        <taxon>Lysobacterales</taxon>
        <taxon>Rhodanobacteraceae</taxon>
        <taxon>Rhodanobacter</taxon>
    </lineage>
</organism>
<comment type="caution">
    <text evidence="5">The sequence shown here is derived from an EMBL/GenBank/DDBJ whole genome shotgun (WGS) entry which is preliminary data.</text>
</comment>
<sequence length="307" mass="34218">MKRGAYGDRLGETFRLRQPPTLVSSSGQPWRLAVTEMRYEVPGFGFTDPVVAEDAFLLSLELHGLRKLELWLDGRSVANQPVLAGGTNFFDLARNPVAHMLDPFHALLFYIPRAALTELCDELGTTSGNLRHQPGMQAMDPVIEQLGRALLPPLHAEQQTNALFVDHVLLAMRSHLLIHYADGLRPRTPRRCGLAPWQERRAKEVMRASVVEGIALAALAQACGLSPSAFVHAFRQSTGSTPHQWLMLLRTELAMQLMRESDQPLAAIARQAGFADQSHFTRVFMAKTGTTPGVWRKNIPCRRSPMR</sequence>
<dbReference type="Gene3D" id="1.10.10.60">
    <property type="entry name" value="Homeodomain-like"/>
    <property type="match status" value="2"/>
</dbReference>
<dbReference type="SMART" id="SM00342">
    <property type="entry name" value="HTH_ARAC"/>
    <property type="match status" value="1"/>
</dbReference>
<reference evidence="5 6" key="1">
    <citation type="submission" date="2024-07" db="EMBL/GenBank/DDBJ databases">
        <title>Molecular mechanisms and environmental adaptations of flagellar loss and biofilm growth of Rhodanobacter under environmental stress.</title>
        <authorList>
            <person name="Chen M."/>
        </authorList>
    </citation>
    <scope>NUCLEOTIDE SEQUENCE [LARGE SCALE GENOMIC DNA]</scope>
    <source>
        <strain evidence="5 6">RS22</strain>
    </source>
</reference>
<dbReference type="SUPFAM" id="SSF46689">
    <property type="entry name" value="Homeodomain-like"/>
    <property type="match status" value="2"/>
</dbReference>
<dbReference type="Pfam" id="PF12833">
    <property type="entry name" value="HTH_18"/>
    <property type="match status" value="1"/>
</dbReference>
<evidence type="ECO:0000313" key="5">
    <source>
        <dbReference type="EMBL" id="MEY2184265.1"/>
    </source>
</evidence>
<dbReference type="PANTHER" id="PTHR46796:SF14">
    <property type="entry name" value="TRANSCRIPTIONAL REGULATORY PROTEIN"/>
    <property type="match status" value="1"/>
</dbReference>
<keyword evidence="3" id="KW-0804">Transcription</keyword>
<evidence type="ECO:0000256" key="1">
    <source>
        <dbReference type="ARBA" id="ARBA00023015"/>
    </source>
</evidence>
<name>A0ABV4AWB0_9GAMM</name>
<evidence type="ECO:0000256" key="3">
    <source>
        <dbReference type="ARBA" id="ARBA00023163"/>
    </source>
</evidence>
<protein>
    <submittedName>
        <fullName evidence="5">Helix-turn-helix transcriptional regulator</fullName>
    </submittedName>
</protein>
<accession>A0ABV4AWB0</accession>
<keyword evidence="6" id="KW-1185">Reference proteome</keyword>
<dbReference type="PROSITE" id="PS00041">
    <property type="entry name" value="HTH_ARAC_FAMILY_1"/>
    <property type="match status" value="1"/>
</dbReference>
<dbReference type="InterPro" id="IPR009057">
    <property type="entry name" value="Homeodomain-like_sf"/>
</dbReference>
<dbReference type="InterPro" id="IPR018060">
    <property type="entry name" value="HTH_AraC"/>
</dbReference>
<evidence type="ECO:0000256" key="2">
    <source>
        <dbReference type="ARBA" id="ARBA00023125"/>
    </source>
</evidence>
<dbReference type="PANTHER" id="PTHR46796">
    <property type="entry name" value="HTH-TYPE TRANSCRIPTIONAL ACTIVATOR RHAS-RELATED"/>
    <property type="match status" value="1"/>
</dbReference>
<evidence type="ECO:0000259" key="4">
    <source>
        <dbReference type="PROSITE" id="PS01124"/>
    </source>
</evidence>
<gene>
    <name evidence="5" type="ORF">AB7878_17770</name>
</gene>